<evidence type="ECO:0000256" key="1">
    <source>
        <dbReference type="SAM" id="MobiDB-lite"/>
    </source>
</evidence>
<dbReference type="InterPro" id="IPR023869">
    <property type="entry name" value="tRNA_Adeno_NH3ase_assoc_put"/>
</dbReference>
<accession>A0A6J7J9P4</accession>
<dbReference type="NCBIfam" id="TIGR03941">
    <property type="entry name" value="tRNA_deam_assoc"/>
    <property type="match status" value="1"/>
</dbReference>
<feature type="region of interest" description="Disordered" evidence="1">
    <location>
        <begin position="160"/>
        <end position="208"/>
    </location>
</feature>
<gene>
    <name evidence="2" type="ORF">UFOPK3752_00973</name>
</gene>
<reference evidence="2" key="1">
    <citation type="submission" date="2020-05" db="EMBL/GenBank/DDBJ databases">
        <authorList>
            <person name="Chiriac C."/>
            <person name="Salcher M."/>
            <person name="Ghai R."/>
            <person name="Kavagutti S V."/>
        </authorList>
    </citation>
    <scope>NUCLEOTIDE SEQUENCE</scope>
</reference>
<protein>
    <submittedName>
        <fullName evidence="2">Unannotated protein</fullName>
    </submittedName>
</protein>
<proteinExistence type="predicted"/>
<dbReference type="EMBL" id="CAFBND010000030">
    <property type="protein sequence ID" value="CAB4939571.1"/>
    <property type="molecule type" value="Genomic_DNA"/>
</dbReference>
<feature type="compositionally biased region" description="Basic residues" evidence="1">
    <location>
        <begin position="169"/>
        <end position="178"/>
    </location>
</feature>
<sequence>MVALGHVEVKRAVLAVLGLGLECHLDRGLDGAGTVAGVEDPGGTSIRASGGRCEELLREDDARLMGQAQEGGVVETTKLTTDRVVDLWHGVAVDVDPQARDRIEVAVAVGVDEVHALGTVDDEGSVICPPRVLGERVPDAREIAGDKVFGRHGSILTGDDLAGDGGFRSRGRTNRTRGRSWLQREPPERESGTLGRQGRSAFTHHRREEVDMDEPSVDFAIAAWREEGLWQVETLPPRTSENLESLLNALRAQPGEGGVLGLVSVAEEFLLVIRVLGSEVRFLVSDIFAAEDWPLGLDVLDRLEMPSPEDDEGDDPQPGGDLRILADFGIGADEIEMLLEDSERWPDEVLATLATRIGFGDQFDIALEQLPD</sequence>
<name>A0A6J7J9P4_9ZZZZ</name>
<organism evidence="2">
    <name type="scientific">freshwater metagenome</name>
    <dbReference type="NCBI Taxonomy" id="449393"/>
    <lineage>
        <taxon>unclassified sequences</taxon>
        <taxon>metagenomes</taxon>
        <taxon>ecological metagenomes</taxon>
    </lineage>
</organism>
<dbReference type="AlphaFoldDB" id="A0A6J7J9P4"/>
<evidence type="ECO:0000313" key="2">
    <source>
        <dbReference type="EMBL" id="CAB4939571.1"/>
    </source>
</evidence>